<feature type="transmembrane region" description="Helical" evidence="5">
    <location>
        <begin position="165"/>
        <end position="185"/>
    </location>
</feature>
<reference evidence="8" key="4">
    <citation type="journal article" date="2015" name="G3 (Bethesda)">
        <title>Genome sequences of three phytopathogenic species of the Magnaporthaceae family of fungi.</title>
        <authorList>
            <person name="Okagaki L.H."/>
            <person name="Nunes C.C."/>
            <person name="Sailsbery J."/>
            <person name="Clay B."/>
            <person name="Brown D."/>
            <person name="John T."/>
            <person name="Oh Y."/>
            <person name="Young N."/>
            <person name="Fitzgerald M."/>
            <person name="Haas B.J."/>
            <person name="Zeng Q."/>
            <person name="Young S."/>
            <person name="Adiconis X."/>
            <person name="Fan L."/>
            <person name="Levin J.Z."/>
            <person name="Mitchell T.K."/>
            <person name="Okubara P.A."/>
            <person name="Farman M.L."/>
            <person name="Kohn L.M."/>
            <person name="Birren B."/>
            <person name="Ma L.-J."/>
            <person name="Dean R.A."/>
        </authorList>
    </citation>
    <scope>NUCLEOTIDE SEQUENCE</scope>
    <source>
        <strain evidence="8">ATCC 64411 / 73-15</strain>
    </source>
</reference>
<keyword evidence="9" id="KW-1185">Reference proteome</keyword>
<dbReference type="EMBL" id="GL876973">
    <property type="protein sequence ID" value="KLU89642.1"/>
    <property type="molecule type" value="Genomic_DNA"/>
</dbReference>
<dbReference type="AlphaFoldDB" id="A0A0C4E7U0"/>
<dbReference type="Pfam" id="PF00999">
    <property type="entry name" value="Na_H_Exchanger"/>
    <property type="match status" value="1"/>
</dbReference>
<feature type="transmembrane region" description="Helical" evidence="5">
    <location>
        <begin position="6"/>
        <end position="24"/>
    </location>
</feature>
<feature type="transmembrane region" description="Helical" evidence="5">
    <location>
        <begin position="197"/>
        <end position="216"/>
    </location>
</feature>
<comment type="subcellular location">
    <subcellularLocation>
        <location evidence="1">Membrane</location>
        <topology evidence="1">Multi-pass membrane protein</topology>
    </subcellularLocation>
</comment>
<dbReference type="Proteomes" id="UP000011715">
    <property type="component" value="Unassembled WGS sequence"/>
</dbReference>
<feature type="domain" description="Cation/H+ exchanger transmembrane" evidence="6">
    <location>
        <begin position="39"/>
        <end position="261"/>
    </location>
</feature>
<dbReference type="OrthoDB" id="5327978at2759"/>
<dbReference type="EMBL" id="ADBL01002079">
    <property type="status" value="NOT_ANNOTATED_CDS"/>
    <property type="molecule type" value="Genomic_DNA"/>
</dbReference>
<evidence type="ECO:0000256" key="1">
    <source>
        <dbReference type="ARBA" id="ARBA00004141"/>
    </source>
</evidence>
<dbReference type="GO" id="GO:0120029">
    <property type="term" value="P:proton export across plasma membrane"/>
    <property type="evidence" value="ECO:0007669"/>
    <property type="project" value="InterPro"/>
</dbReference>
<gene>
    <name evidence="7" type="ORF">MAPG_08613</name>
</gene>
<evidence type="ECO:0000313" key="9">
    <source>
        <dbReference type="Proteomes" id="UP000011715"/>
    </source>
</evidence>
<feature type="transmembrane region" description="Helical" evidence="5">
    <location>
        <begin position="36"/>
        <end position="61"/>
    </location>
</feature>
<dbReference type="VEuPathDB" id="FungiDB:MAPG_08613"/>
<dbReference type="InterPro" id="IPR006153">
    <property type="entry name" value="Cation/H_exchanger_TM"/>
</dbReference>
<evidence type="ECO:0000313" key="8">
    <source>
        <dbReference type="EnsemblFungi" id="MAPG_08613T0"/>
    </source>
</evidence>
<feature type="transmembrane region" description="Helical" evidence="5">
    <location>
        <begin position="236"/>
        <end position="258"/>
    </location>
</feature>
<keyword evidence="4 5" id="KW-0472">Membrane</keyword>
<protein>
    <submittedName>
        <fullName evidence="7">Na(+)/H(+) antiporter</fullName>
    </submittedName>
</protein>
<keyword evidence="3 5" id="KW-1133">Transmembrane helix</keyword>
<reference evidence="7" key="3">
    <citation type="submission" date="2011-03" db="EMBL/GenBank/DDBJ databases">
        <title>Annotation of Magnaporthe poae ATCC 64411.</title>
        <authorList>
            <person name="Ma L.-J."/>
            <person name="Dead R."/>
            <person name="Young S.K."/>
            <person name="Zeng Q."/>
            <person name="Gargeya S."/>
            <person name="Fitzgerald M."/>
            <person name="Haas B."/>
            <person name="Abouelleil A."/>
            <person name="Alvarado L."/>
            <person name="Arachchi H.M."/>
            <person name="Berlin A."/>
            <person name="Brown A."/>
            <person name="Chapman S.B."/>
            <person name="Chen Z."/>
            <person name="Dunbar C."/>
            <person name="Freedman E."/>
            <person name="Gearin G."/>
            <person name="Gellesch M."/>
            <person name="Goldberg J."/>
            <person name="Griggs A."/>
            <person name="Gujja S."/>
            <person name="Heiman D."/>
            <person name="Howarth C."/>
            <person name="Larson L."/>
            <person name="Lui A."/>
            <person name="MacDonald P.J.P."/>
            <person name="Mehta T."/>
            <person name="Montmayeur A."/>
            <person name="Murphy C."/>
            <person name="Neiman D."/>
            <person name="Pearson M."/>
            <person name="Priest M."/>
            <person name="Roberts A."/>
            <person name="Saif S."/>
            <person name="Shea T."/>
            <person name="Shenoy N."/>
            <person name="Sisk P."/>
            <person name="Stolte C."/>
            <person name="Sykes S."/>
            <person name="Yandava C."/>
            <person name="Wortman J."/>
            <person name="Nusbaum C."/>
            <person name="Birren B."/>
        </authorList>
    </citation>
    <scope>NUCLEOTIDE SEQUENCE</scope>
    <source>
        <strain evidence="7">ATCC 64411</strain>
    </source>
</reference>
<evidence type="ECO:0000313" key="7">
    <source>
        <dbReference type="EMBL" id="KLU89642.1"/>
    </source>
</evidence>
<dbReference type="PANTHER" id="PTHR31382:SF1">
    <property type="entry name" value="SODIUM ION_PROTON EXCHANGER (EUROFUNG)"/>
    <property type="match status" value="1"/>
</dbReference>
<dbReference type="GO" id="GO:0036376">
    <property type="term" value="P:sodium ion export across plasma membrane"/>
    <property type="evidence" value="ECO:0007669"/>
    <property type="project" value="InterPro"/>
</dbReference>
<dbReference type="eggNOG" id="KOG4505">
    <property type="taxonomic scope" value="Eukaryota"/>
</dbReference>
<proteinExistence type="predicted"/>
<evidence type="ECO:0000256" key="4">
    <source>
        <dbReference type="ARBA" id="ARBA00023136"/>
    </source>
</evidence>
<dbReference type="STRING" id="644358.A0A0C4E7U0"/>
<accession>A0A0C4E7U0</accession>
<keyword evidence="2 5" id="KW-0812">Transmembrane</keyword>
<dbReference type="InterPro" id="IPR004712">
    <property type="entry name" value="Na+/H+_antiporter_fungi"/>
</dbReference>
<dbReference type="GO" id="GO:0005886">
    <property type="term" value="C:plasma membrane"/>
    <property type="evidence" value="ECO:0007669"/>
    <property type="project" value="InterPro"/>
</dbReference>
<evidence type="ECO:0000256" key="5">
    <source>
        <dbReference type="SAM" id="Phobius"/>
    </source>
</evidence>
<evidence type="ECO:0000256" key="3">
    <source>
        <dbReference type="ARBA" id="ARBA00022989"/>
    </source>
</evidence>
<reference evidence="8" key="5">
    <citation type="submission" date="2015-06" db="UniProtKB">
        <authorList>
            <consortium name="EnsemblFungi"/>
        </authorList>
    </citation>
    <scope>IDENTIFICATION</scope>
    <source>
        <strain evidence="8">ATCC 64411</strain>
    </source>
</reference>
<name>A0A0C4E7U0_MAGP6</name>
<sequence>SLGYPFLFFALYLIKHATGAGAGADDSNGDGGTRKALALFLWHTCGYVVLLSVVYGWAVGWAAKGVLRWAEKRQYVDRESFLVFAVSLALFVVGTCGMAGSDDVLACFVAGNAFTWDDWFRLKTIDDSVQPTVDMLLNVAMFMWLGATCPWSSFWTSDVVTPGRLAALGVLVLLFRRLPVILGLHRRIHQIEDDRQALFVGHFGPIGVSAIFYLYVGLEFLQTVTVGDEQRPDVKQLGEVMTVVIWFLIICSVVVHGLSVPAAKLGFRLWTAAYPRPIALPS</sequence>
<dbReference type="EnsemblFungi" id="MAPG_08613T0">
    <property type="protein sequence ID" value="MAPG_08613T0"/>
    <property type="gene ID" value="MAPG_08613"/>
</dbReference>
<dbReference type="GO" id="GO:0042391">
    <property type="term" value="P:regulation of membrane potential"/>
    <property type="evidence" value="ECO:0007669"/>
    <property type="project" value="InterPro"/>
</dbReference>
<reference evidence="9" key="2">
    <citation type="submission" date="2010-05" db="EMBL/GenBank/DDBJ databases">
        <title>The genome sequence of Magnaporthe poae strain ATCC 64411.</title>
        <authorList>
            <person name="Ma L.-J."/>
            <person name="Dead R."/>
            <person name="Young S."/>
            <person name="Zeng Q."/>
            <person name="Koehrsen M."/>
            <person name="Alvarado L."/>
            <person name="Berlin A."/>
            <person name="Chapman S.B."/>
            <person name="Chen Z."/>
            <person name="Freedman E."/>
            <person name="Gellesch M."/>
            <person name="Goldberg J."/>
            <person name="Griggs A."/>
            <person name="Gujja S."/>
            <person name="Heilman E.R."/>
            <person name="Heiman D."/>
            <person name="Hepburn T."/>
            <person name="Howarth C."/>
            <person name="Jen D."/>
            <person name="Larson L."/>
            <person name="Mehta T."/>
            <person name="Neiman D."/>
            <person name="Pearson M."/>
            <person name="Roberts A."/>
            <person name="Saif S."/>
            <person name="Shea T."/>
            <person name="Shenoy N."/>
            <person name="Sisk P."/>
            <person name="Stolte C."/>
            <person name="Sykes S."/>
            <person name="Walk T."/>
            <person name="White J."/>
            <person name="Yandava C."/>
            <person name="Haas B."/>
            <person name="Nusbaum C."/>
            <person name="Birren B."/>
        </authorList>
    </citation>
    <scope>NUCLEOTIDE SEQUENCE [LARGE SCALE GENOMIC DNA]</scope>
    <source>
        <strain evidence="9">ATCC 64411 / 73-15</strain>
    </source>
</reference>
<organism evidence="8 9">
    <name type="scientific">Magnaporthiopsis poae (strain ATCC 64411 / 73-15)</name>
    <name type="common">Kentucky bluegrass fungus</name>
    <name type="synonym">Magnaporthe poae</name>
    <dbReference type="NCBI Taxonomy" id="644358"/>
    <lineage>
        <taxon>Eukaryota</taxon>
        <taxon>Fungi</taxon>
        <taxon>Dikarya</taxon>
        <taxon>Ascomycota</taxon>
        <taxon>Pezizomycotina</taxon>
        <taxon>Sordariomycetes</taxon>
        <taxon>Sordariomycetidae</taxon>
        <taxon>Magnaporthales</taxon>
        <taxon>Magnaporthaceae</taxon>
        <taxon>Magnaporthiopsis</taxon>
    </lineage>
</organism>
<dbReference type="OMA" id="FASCKIV"/>
<evidence type="ECO:0000259" key="6">
    <source>
        <dbReference type="Pfam" id="PF00999"/>
    </source>
</evidence>
<evidence type="ECO:0000256" key="2">
    <source>
        <dbReference type="ARBA" id="ARBA00022692"/>
    </source>
</evidence>
<reference evidence="7" key="1">
    <citation type="submission" date="2010-05" db="EMBL/GenBank/DDBJ databases">
        <title>The Genome Sequence of Magnaporthe poae strain ATCC 64411.</title>
        <authorList>
            <consortium name="The Broad Institute Genome Sequencing Platform"/>
            <consortium name="Broad Institute Genome Sequencing Center for Infectious Disease"/>
            <person name="Ma L.-J."/>
            <person name="Dead R."/>
            <person name="Young S."/>
            <person name="Zeng Q."/>
            <person name="Koehrsen M."/>
            <person name="Alvarado L."/>
            <person name="Berlin A."/>
            <person name="Chapman S.B."/>
            <person name="Chen Z."/>
            <person name="Freedman E."/>
            <person name="Gellesch M."/>
            <person name="Goldberg J."/>
            <person name="Griggs A."/>
            <person name="Gujja S."/>
            <person name="Heilman E.R."/>
            <person name="Heiman D."/>
            <person name="Hepburn T."/>
            <person name="Howarth C."/>
            <person name="Jen D."/>
            <person name="Larson L."/>
            <person name="Mehta T."/>
            <person name="Neiman D."/>
            <person name="Pearson M."/>
            <person name="Roberts A."/>
            <person name="Saif S."/>
            <person name="Shea T."/>
            <person name="Shenoy N."/>
            <person name="Sisk P."/>
            <person name="Stolte C."/>
            <person name="Sykes S."/>
            <person name="Walk T."/>
            <person name="White J."/>
            <person name="Yandava C."/>
            <person name="Haas B."/>
            <person name="Nusbaum C."/>
            <person name="Birren B."/>
        </authorList>
    </citation>
    <scope>NUCLEOTIDE SEQUENCE</scope>
    <source>
        <strain evidence="7">ATCC 64411</strain>
    </source>
</reference>
<dbReference type="Gene3D" id="1.20.1530.20">
    <property type="match status" value="1"/>
</dbReference>
<dbReference type="PANTHER" id="PTHR31382">
    <property type="entry name" value="NA(+)/H(+) ANTIPORTER"/>
    <property type="match status" value="1"/>
</dbReference>
<feature type="transmembrane region" description="Helical" evidence="5">
    <location>
        <begin position="81"/>
        <end position="114"/>
    </location>
</feature>
<dbReference type="GO" id="GO:0015385">
    <property type="term" value="F:sodium:proton antiporter activity"/>
    <property type="evidence" value="ECO:0007669"/>
    <property type="project" value="InterPro"/>
</dbReference>
<dbReference type="InterPro" id="IPR038770">
    <property type="entry name" value="Na+/solute_symporter_sf"/>
</dbReference>